<evidence type="ECO:0000256" key="2">
    <source>
        <dbReference type="ARBA" id="ARBA00022617"/>
    </source>
</evidence>
<evidence type="ECO:0000256" key="11">
    <source>
        <dbReference type="PIRSR" id="PIRSR617512-2"/>
    </source>
</evidence>
<keyword evidence="4 13" id="KW-0732">Signal</keyword>
<accession>A0A7W7KD49</accession>
<evidence type="ECO:0000256" key="8">
    <source>
        <dbReference type="ARBA" id="ARBA00023004"/>
    </source>
</evidence>
<feature type="binding site" description="axial binding residue" evidence="12">
    <location>
        <position position="665"/>
    </location>
    <ligand>
        <name>heme c</name>
        <dbReference type="ChEBI" id="CHEBI:61717"/>
    </ligand>
    <ligandPart>
        <name>Fe</name>
        <dbReference type="ChEBI" id="CHEBI:18248"/>
    </ligandPart>
</feature>
<dbReference type="EMBL" id="JACHLR010000016">
    <property type="protein sequence ID" value="MBB4860094.1"/>
    <property type="molecule type" value="Genomic_DNA"/>
</dbReference>
<evidence type="ECO:0000256" key="5">
    <source>
        <dbReference type="ARBA" id="ARBA00022837"/>
    </source>
</evidence>
<dbReference type="Pfam" id="PF01011">
    <property type="entry name" value="PQQ"/>
    <property type="match status" value="2"/>
</dbReference>
<comment type="similarity">
    <text evidence="1">Belongs to the bacterial PQQ dehydrogenase family.</text>
</comment>
<dbReference type="Proteomes" id="UP000555448">
    <property type="component" value="Unassembled WGS sequence"/>
</dbReference>
<dbReference type="PROSITE" id="PS51257">
    <property type="entry name" value="PROKAR_LIPOPROTEIN"/>
    <property type="match status" value="1"/>
</dbReference>
<feature type="binding site" description="axial binding residue" evidence="12">
    <location>
        <position position="626"/>
    </location>
    <ligand>
        <name>heme c</name>
        <dbReference type="ChEBI" id="CHEBI:61717"/>
    </ligand>
    <ligandPart>
        <name>Fe</name>
        <dbReference type="ChEBI" id="CHEBI:18248"/>
    </ligandPart>
</feature>
<feature type="binding site" description="covalent" evidence="11">
    <location>
        <position position="622"/>
    </location>
    <ligand>
        <name>heme c</name>
        <dbReference type="ChEBI" id="CHEBI:61717"/>
    </ligand>
</feature>
<keyword evidence="2 11" id="KW-0349">Heme</keyword>
<feature type="binding site" evidence="11">
    <location>
        <begin position="195"/>
        <end position="196"/>
    </location>
    <ligand>
        <name>pyrroloquinoline quinone</name>
        <dbReference type="ChEBI" id="CHEBI:58442"/>
    </ligand>
</feature>
<keyword evidence="16" id="KW-1185">Reference proteome</keyword>
<gene>
    <name evidence="15" type="ORF">HNO88_003432</name>
</gene>
<evidence type="ECO:0000256" key="9">
    <source>
        <dbReference type="ARBA" id="ARBA00023157"/>
    </source>
</evidence>
<dbReference type="InterPro" id="IPR036909">
    <property type="entry name" value="Cyt_c-like_dom_sf"/>
</dbReference>
<sequence length="807" mass="86945">MGGRIGRKVWIALACLLPVLGTAACNKTAQTIETAMVADPDEWPSWGRNGYETHYSPVDEITTGNVADLKLAWHYDLEPGFSASTPLMAEGKVFITTGHSHIRAFDAASGKPLWEYDGGTRERAKSALQMSWGSKGIAYDAGKVFLVTTDGWVVALDAKTGKEAWKVYDYPDQAPRNSNGAPRVFGGKVIVGYGGADISAARGFVTAYDAATGKRAWRFYTTPGDEVTPVNRRAEEIMRKTWPSGWKNPDGSQRGGGGSAWNAFSYDPELHLVYLGVGNGFPYNQDLRSPGGGDNLFLSSIVAVDVNTGAYKWHYQLCPGEQWDCTATADMTLATLKIDGKDRKVLMQAPKNGFLYVLDRATGEFMSAEKIAKVTWASHIDKKTGRPVENPGIRYNGKPGLFEMWPGPTGAHSWMPQAYSPQTGLVYIPVQELPALIGEGQKGGGELSAGMGVTLIPEVELPGGHKSYLKAWNPATQSEAWKVELPGTWPGGVMATAGGLVFQGQIDGRFVARDARTGKELWSFKAQSPIVGAPISYRVNGKQYVTVITGAGGQGAGMQTLGNQAYRTDYRFPRHVLTFAIGGTDTLPPFTPPVLTPPADPDYKPDPKRTQAGFMLFASRACLVCHGWNAVGGGAAPDLRYSPTITDAATFRTIIKDGGLKLNGMPPFPQFTDTELEDLRFYLRTRAQQAPDEQRAYMERLKAAKASNAKPQDFAGKWNIVIQSPVGPQKAVMDLKVQGNVVTGKITAEQGSVDVAGAVANGRAKFKGKASMPMPITIEYDVTVKDGALTGESTNGPFGTFPVSGTR</sequence>
<evidence type="ECO:0000256" key="10">
    <source>
        <dbReference type="PIRSR" id="PIRSR617512-1"/>
    </source>
</evidence>
<dbReference type="GO" id="GO:0016614">
    <property type="term" value="F:oxidoreductase activity, acting on CH-OH group of donors"/>
    <property type="evidence" value="ECO:0007669"/>
    <property type="project" value="InterPro"/>
</dbReference>
<dbReference type="Gene3D" id="2.140.10.10">
    <property type="entry name" value="Quinoprotein alcohol dehydrogenase-like superfamily"/>
    <property type="match status" value="1"/>
</dbReference>
<evidence type="ECO:0000256" key="7">
    <source>
        <dbReference type="ARBA" id="ARBA00023002"/>
    </source>
</evidence>
<comment type="cofactor">
    <cofactor evidence="12">
        <name>Ca(2+)</name>
        <dbReference type="ChEBI" id="CHEBI:29108"/>
    </cofactor>
    <text evidence="12">Binds 1 Ca(2+) ion per subunit.</text>
</comment>
<keyword evidence="7 15" id="KW-0560">Oxidoreductase</keyword>
<feature type="binding site" description="covalent" evidence="11">
    <location>
        <position position="625"/>
    </location>
    <ligand>
        <name>heme c</name>
        <dbReference type="ChEBI" id="CHEBI:61717"/>
    </ligand>
</feature>
<comment type="caution">
    <text evidence="15">The sequence shown here is derived from an EMBL/GenBank/DDBJ whole genome shotgun (WGS) entry which is preliminary data.</text>
</comment>
<dbReference type="InterPro" id="IPR009056">
    <property type="entry name" value="Cyt_c-like_dom"/>
</dbReference>
<dbReference type="Pfam" id="PF13442">
    <property type="entry name" value="Cytochrome_CBB3"/>
    <property type="match status" value="1"/>
</dbReference>
<feature type="binding site" evidence="11">
    <location>
        <position position="351"/>
    </location>
    <ligand>
        <name>pyrroloquinoline quinone</name>
        <dbReference type="ChEBI" id="CHEBI:58442"/>
    </ligand>
</feature>
<dbReference type="NCBIfam" id="TIGR03075">
    <property type="entry name" value="PQQ_enz_alc_DH"/>
    <property type="match status" value="1"/>
</dbReference>
<feature type="binding site" evidence="12">
    <location>
        <position position="324"/>
    </location>
    <ligand>
        <name>Ca(2+)</name>
        <dbReference type="ChEBI" id="CHEBI:29108"/>
    </ligand>
</feature>
<dbReference type="SUPFAM" id="SSF46626">
    <property type="entry name" value="Cytochrome c"/>
    <property type="match status" value="1"/>
</dbReference>
<comment type="cofactor">
    <cofactor evidence="11">
        <name>heme c</name>
        <dbReference type="ChEBI" id="CHEBI:61717"/>
    </cofactor>
    <text evidence="11">Binds 1 heme c group per subunit.</text>
</comment>
<evidence type="ECO:0000256" key="6">
    <source>
        <dbReference type="ARBA" id="ARBA00022891"/>
    </source>
</evidence>
<name>A0A7W7KD49_9SPHN</name>
<evidence type="ECO:0000313" key="15">
    <source>
        <dbReference type="EMBL" id="MBB4860094.1"/>
    </source>
</evidence>
<dbReference type="InterPro" id="IPR018391">
    <property type="entry name" value="PQQ_b-propeller_rpt"/>
</dbReference>
<evidence type="ECO:0000256" key="3">
    <source>
        <dbReference type="ARBA" id="ARBA00022723"/>
    </source>
</evidence>
<comment type="cofactor">
    <cofactor evidence="11">
        <name>pyrroloquinoline quinone</name>
        <dbReference type="ChEBI" id="CHEBI:58442"/>
    </cofactor>
    <text evidence="11">Binds 1 PQQ group per subunit.</text>
</comment>
<proteinExistence type="inferred from homology"/>
<evidence type="ECO:0000256" key="13">
    <source>
        <dbReference type="SAM" id="SignalP"/>
    </source>
</evidence>
<dbReference type="InterPro" id="IPR017512">
    <property type="entry name" value="PQQ_MeOH/EtOH_DH"/>
</dbReference>
<dbReference type="Gene3D" id="1.10.760.10">
    <property type="entry name" value="Cytochrome c-like domain"/>
    <property type="match status" value="1"/>
</dbReference>
<evidence type="ECO:0000256" key="1">
    <source>
        <dbReference type="ARBA" id="ARBA00008156"/>
    </source>
</evidence>
<dbReference type="RefSeq" id="WP_184248202.1">
    <property type="nucleotide sequence ID" value="NZ_JACHLR010000016.1"/>
</dbReference>
<dbReference type="AlphaFoldDB" id="A0A7W7KD49"/>
<dbReference type="SUPFAM" id="SSF50998">
    <property type="entry name" value="Quinoprotein alcohol dehydrogenase-like"/>
    <property type="match status" value="1"/>
</dbReference>
<dbReference type="GO" id="GO:0005509">
    <property type="term" value="F:calcium ion binding"/>
    <property type="evidence" value="ECO:0007669"/>
    <property type="project" value="InterPro"/>
</dbReference>
<dbReference type="GO" id="GO:0016020">
    <property type="term" value="C:membrane"/>
    <property type="evidence" value="ECO:0007669"/>
    <property type="project" value="InterPro"/>
</dbReference>
<dbReference type="PROSITE" id="PS51007">
    <property type="entry name" value="CYTC"/>
    <property type="match status" value="1"/>
</dbReference>
<keyword evidence="6 11" id="KW-0634">PQQ</keyword>
<reference evidence="15 16" key="1">
    <citation type="submission" date="2020-08" db="EMBL/GenBank/DDBJ databases">
        <title>Functional genomics of gut bacteria from endangered species of beetles.</title>
        <authorList>
            <person name="Carlos-Shanley C."/>
        </authorList>
    </citation>
    <scope>NUCLEOTIDE SEQUENCE [LARGE SCALE GENOMIC DNA]</scope>
    <source>
        <strain evidence="15 16">S00245</strain>
    </source>
</reference>
<dbReference type="InterPro" id="IPR002372">
    <property type="entry name" value="PQQ_rpt_dom"/>
</dbReference>
<organism evidence="15 16">
    <name type="scientific">Novosphingobium chloroacetimidivorans</name>
    <dbReference type="NCBI Taxonomy" id="1428314"/>
    <lineage>
        <taxon>Bacteria</taxon>
        <taxon>Pseudomonadati</taxon>
        <taxon>Pseudomonadota</taxon>
        <taxon>Alphaproteobacteria</taxon>
        <taxon>Sphingomonadales</taxon>
        <taxon>Sphingomonadaceae</taxon>
        <taxon>Novosphingobium</taxon>
    </lineage>
</organism>
<feature type="active site" description="Proton acceptor" evidence="10">
    <location>
        <position position="324"/>
    </location>
</feature>
<keyword evidence="3 12" id="KW-0479">Metal-binding</keyword>
<keyword evidence="8 12" id="KW-0408">Iron</keyword>
<keyword evidence="9" id="KW-1015">Disulfide bond</keyword>
<dbReference type="SMART" id="SM00564">
    <property type="entry name" value="PQQ"/>
    <property type="match status" value="5"/>
</dbReference>
<dbReference type="InterPro" id="IPR011047">
    <property type="entry name" value="Quinoprotein_ADH-like_sf"/>
</dbReference>
<evidence type="ECO:0000259" key="14">
    <source>
        <dbReference type="PROSITE" id="PS51007"/>
    </source>
</evidence>
<dbReference type="PANTHER" id="PTHR32303">
    <property type="entry name" value="QUINOPROTEIN ALCOHOL DEHYDROGENASE (CYTOCHROME C)"/>
    <property type="match status" value="1"/>
</dbReference>
<evidence type="ECO:0000313" key="16">
    <source>
        <dbReference type="Proteomes" id="UP000555448"/>
    </source>
</evidence>
<dbReference type="GO" id="GO:0020037">
    <property type="term" value="F:heme binding"/>
    <property type="evidence" value="ECO:0007669"/>
    <property type="project" value="InterPro"/>
</dbReference>
<dbReference type="EC" id="1.1.9.1" evidence="15"/>
<feature type="signal peptide" evidence="13">
    <location>
        <begin position="1"/>
        <end position="24"/>
    </location>
</feature>
<feature type="binding site" evidence="12">
    <location>
        <position position="279"/>
    </location>
    <ligand>
        <name>Ca(2+)</name>
        <dbReference type="ChEBI" id="CHEBI:29108"/>
    </ligand>
</feature>
<feature type="domain" description="Cytochrome c" evidence="14">
    <location>
        <begin position="608"/>
        <end position="687"/>
    </location>
</feature>
<feature type="chain" id="PRO_5030970867" evidence="13">
    <location>
        <begin position="25"/>
        <end position="807"/>
    </location>
</feature>
<protein>
    <submittedName>
        <fullName evidence="15">Quinohemoprotein ethanol dehydrogenase</fullName>
        <ecNumber evidence="15">1.1.9.1</ecNumber>
    </submittedName>
</protein>
<keyword evidence="5 12" id="KW-0106">Calcium</keyword>
<evidence type="ECO:0000256" key="12">
    <source>
        <dbReference type="PIRSR" id="PIRSR617512-3"/>
    </source>
</evidence>
<dbReference type="GO" id="GO:0009055">
    <property type="term" value="F:electron transfer activity"/>
    <property type="evidence" value="ECO:0007669"/>
    <property type="project" value="InterPro"/>
</dbReference>
<evidence type="ECO:0000256" key="4">
    <source>
        <dbReference type="ARBA" id="ARBA00022729"/>
    </source>
</evidence>